<feature type="region of interest" description="Disordered" evidence="1">
    <location>
        <begin position="148"/>
        <end position="167"/>
    </location>
</feature>
<evidence type="ECO:0000313" key="3">
    <source>
        <dbReference type="Proteomes" id="UP001367508"/>
    </source>
</evidence>
<accession>A0AAN9KY18</accession>
<dbReference type="EMBL" id="JAYMYQ010000006">
    <property type="protein sequence ID" value="KAK7323513.1"/>
    <property type="molecule type" value="Genomic_DNA"/>
</dbReference>
<gene>
    <name evidence="2" type="ORF">VNO77_26990</name>
</gene>
<evidence type="ECO:0000256" key="1">
    <source>
        <dbReference type="SAM" id="MobiDB-lite"/>
    </source>
</evidence>
<sequence length="167" mass="18572">MIPSKNAQGIKPSFKSQVKISIVLVVLIIQQNHFDYGKPLFNQSIESVHRLALNLVKGVRTSTRHSALIFTWAILHITNEARLTCCSSTWAWKIQLGQTVPGIHVGIKLGPSKLLNGQPKLDVLTLIRKLIRDHNSFGSQISNISMGPVRSNGSRSIKKHAARDETY</sequence>
<reference evidence="2 3" key="1">
    <citation type="submission" date="2024-01" db="EMBL/GenBank/DDBJ databases">
        <title>The genomes of 5 underutilized Papilionoideae crops provide insights into root nodulation and disease resistanc.</title>
        <authorList>
            <person name="Jiang F."/>
        </authorList>
    </citation>
    <scope>NUCLEOTIDE SEQUENCE [LARGE SCALE GENOMIC DNA]</scope>
    <source>
        <strain evidence="2">LVBAO_FW01</strain>
        <tissue evidence="2">Leaves</tissue>
    </source>
</reference>
<name>A0AAN9KY18_CANGL</name>
<evidence type="ECO:0000313" key="2">
    <source>
        <dbReference type="EMBL" id="KAK7323513.1"/>
    </source>
</evidence>
<protein>
    <submittedName>
        <fullName evidence="2">Uncharacterized protein</fullName>
    </submittedName>
</protein>
<dbReference type="AlphaFoldDB" id="A0AAN9KY18"/>
<dbReference type="Proteomes" id="UP001367508">
    <property type="component" value="Unassembled WGS sequence"/>
</dbReference>
<organism evidence="2 3">
    <name type="scientific">Canavalia gladiata</name>
    <name type="common">Sword bean</name>
    <name type="synonym">Dolichos gladiatus</name>
    <dbReference type="NCBI Taxonomy" id="3824"/>
    <lineage>
        <taxon>Eukaryota</taxon>
        <taxon>Viridiplantae</taxon>
        <taxon>Streptophyta</taxon>
        <taxon>Embryophyta</taxon>
        <taxon>Tracheophyta</taxon>
        <taxon>Spermatophyta</taxon>
        <taxon>Magnoliopsida</taxon>
        <taxon>eudicotyledons</taxon>
        <taxon>Gunneridae</taxon>
        <taxon>Pentapetalae</taxon>
        <taxon>rosids</taxon>
        <taxon>fabids</taxon>
        <taxon>Fabales</taxon>
        <taxon>Fabaceae</taxon>
        <taxon>Papilionoideae</taxon>
        <taxon>50 kb inversion clade</taxon>
        <taxon>NPAAA clade</taxon>
        <taxon>indigoferoid/millettioid clade</taxon>
        <taxon>Phaseoleae</taxon>
        <taxon>Canavalia</taxon>
    </lineage>
</organism>
<comment type="caution">
    <text evidence="2">The sequence shown here is derived from an EMBL/GenBank/DDBJ whole genome shotgun (WGS) entry which is preliminary data.</text>
</comment>
<proteinExistence type="predicted"/>
<keyword evidence="3" id="KW-1185">Reference proteome</keyword>